<dbReference type="AlphaFoldDB" id="A0A392SPT1"/>
<evidence type="ECO:0000313" key="1">
    <source>
        <dbReference type="EMBL" id="MCI50407.1"/>
    </source>
</evidence>
<accession>A0A392SPT1</accession>
<name>A0A392SPT1_9FABA</name>
<dbReference type="Proteomes" id="UP000265520">
    <property type="component" value="Unassembled WGS sequence"/>
</dbReference>
<evidence type="ECO:0000313" key="2">
    <source>
        <dbReference type="Proteomes" id="UP000265520"/>
    </source>
</evidence>
<feature type="non-terminal residue" evidence="1">
    <location>
        <position position="1"/>
    </location>
</feature>
<proteinExistence type="predicted"/>
<comment type="caution">
    <text evidence="1">The sequence shown here is derived from an EMBL/GenBank/DDBJ whole genome shotgun (WGS) entry which is preliminary data.</text>
</comment>
<dbReference type="EMBL" id="LXQA010416064">
    <property type="protein sequence ID" value="MCI50407.1"/>
    <property type="molecule type" value="Genomic_DNA"/>
</dbReference>
<organism evidence="1 2">
    <name type="scientific">Trifolium medium</name>
    <dbReference type="NCBI Taxonomy" id="97028"/>
    <lineage>
        <taxon>Eukaryota</taxon>
        <taxon>Viridiplantae</taxon>
        <taxon>Streptophyta</taxon>
        <taxon>Embryophyta</taxon>
        <taxon>Tracheophyta</taxon>
        <taxon>Spermatophyta</taxon>
        <taxon>Magnoliopsida</taxon>
        <taxon>eudicotyledons</taxon>
        <taxon>Gunneridae</taxon>
        <taxon>Pentapetalae</taxon>
        <taxon>rosids</taxon>
        <taxon>fabids</taxon>
        <taxon>Fabales</taxon>
        <taxon>Fabaceae</taxon>
        <taxon>Papilionoideae</taxon>
        <taxon>50 kb inversion clade</taxon>
        <taxon>NPAAA clade</taxon>
        <taxon>Hologalegina</taxon>
        <taxon>IRL clade</taxon>
        <taxon>Trifolieae</taxon>
        <taxon>Trifolium</taxon>
    </lineage>
</organism>
<sequence length="75" mass="7933">QSSVVEKTVVTPHPSAMPCYTDARPSASHNLNTDGVGGSEVDPDVAAADDPKEVEVVHVLLPKLRMLPVNLFVPS</sequence>
<protein>
    <submittedName>
        <fullName evidence="1">Uncharacterized protein</fullName>
    </submittedName>
</protein>
<reference evidence="1 2" key="1">
    <citation type="journal article" date="2018" name="Front. Plant Sci.">
        <title>Red Clover (Trifolium pratense) and Zigzag Clover (T. medium) - A Picture of Genomic Similarities and Differences.</title>
        <authorList>
            <person name="Dluhosova J."/>
            <person name="Istvanek J."/>
            <person name="Nedelnik J."/>
            <person name="Repkova J."/>
        </authorList>
    </citation>
    <scope>NUCLEOTIDE SEQUENCE [LARGE SCALE GENOMIC DNA]</scope>
    <source>
        <strain evidence="2">cv. 10/8</strain>
        <tissue evidence="1">Leaf</tissue>
    </source>
</reference>
<keyword evidence="2" id="KW-1185">Reference proteome</keyword>